<keyword evidence="2" id="KW-1185">Reference proteome</keyword>
<evidence type="ECO:0000313" key="2">
    <source>
        <dbReference type="Proteomes" id="UP000276776"/>
    </source>
</evidence>
<dbReference type="EMBL" id="UYYF01004583">
    <property type="protein sequence ID" value="VDN05619.1"/>
    <property type="molecule type" value="Genomic_DNA"/>
</dbReference>
<name>A0A0N5D536_THECL</name>
<reference evidence="1 2" key="2">
    <citation type="submission" date="2018-11" db="EMBL/GenBank/DDBJ databases">
        <authorList>
            <consortium name="Pathogen Informatics"/>
        </authorList>
    </citation>
    <scope>NUCLEOTIDE SEQUENCE [LARGE SCALE GENOMIC DNA]</scope>
</reference>
<protein>
    <submittedName>
        <fullName evidence="1 3">Uncharacterized protein</fullName>
    </submittedName>
</protein>
<evidence type="ECO:0000313" key="1">
    <source>
        <dbReference type="EMBL" id="VDN05619.1"/>
    </source>
</evidence>
<sequence>MIVRGEPSSPLLSSSLSDHFYEKQLEGFVNDILSSDNGDEGKDNCTAEIVSEESGKRQEGEEKSCGVEGNFHGNEHFPVNKTSVSNCASFSSKSSTKSCGKNISATQPVNFKNNACSKSVSTSIFSSVITCSDHSSNFKSLLTAPNISSHNNLNLLTDLSNPSTVVRSNFSNLISRFATLYTSSRNSISSHRLENDSELIVENSSSCSCLAHQLRNFHQQIASDIFDSPSASIQSKLPPCAHSTPITTKFISLITDMDQDWNQYCGCAMVSYFVFFNSSKTISVLISVM</sequence>
<gene>
    <name evidence="1" type="ORF">TCLT_LOCUS8095</name>
</gene>
<dbReference type="AlphaFoldDB" id="A0A0N5D536"/>
<evidence type="ECO:0000313" key="3">
    <source>
        <dbReference type="WBParaSite" id="TCLT_0000810601-mRNA-1"/>
    </source>
</evidence>
<dbReference type="STRING" id="103827.A0A0N5D536"/>
<accession>A0A0N5D536</accession>
<reference evidence="3" key="1">
    <citation type="submission" date="2017-02" db="UniProtKB">
        <authorList>
            <consortium name="WormBaseParasite"/>
        </authorList>
    </citation>
    <scope>IDENTIFICATION</scope>
</reference>
<dbReference type="WBParaSite" id="TCLT_0000810601-mRNA-1">
    <property type="protein sequence ID" value="TCLT_0000810601-mRNA-1"/>
    <property type="gene ID" value="TCLT_0000810601"/>
</dbReference>
<organism evidence="3">
    <name type="scientific">Thelazia callipaeda</name>
    <name type="common">Oriental eyeworm</name>
    <name type="synonym">Parasitic nematode</name>
    <dbReference type="NCBI Taxonomy" id="103827"/>
    <lineage>
        <taxon>Eukaryota</taxon>
        <taxon>Metazoa</taxon>
        <taxon>Ecdysozoa</taxon>
        <taxon>Nematoda</taxon>
        <taxon>Chromadorea</taxon>
        <taxon>Rhabditida</taxon>
        <taxon>Spirurina</taxon>
        <taxon>Spiruromorpha</taxon>
        <taxon>Thelazioidea</taxon>
        <taxon>Thelaziidae</taxon>
        <taxon>Thelazia</taxon>
    </lineage>
</organism>
<dbReference type="OrthoDB" id="504170at2759"/>
<proteinExistence type="predicted"/>
<dbReference type="Proteomes" id="UP000276776">
    <property type="component" value="Unassembled WGS sequence"/>
</dbReference>